<accession>A0A6A6MQ88</accession>
<dbReference type="EMBL" id="JAAGAX010000005">
    <property type="protein sequence ID" value="KAF2314735.1"/>
    <property type="molecule type" value="Genomic_DNA"/>
</dbReference>
<keyword evidence="3" id="KW-0812">Transmembrane</keyword>
<dbReference type="Gene3D" id="1.25.40.10">
    <property type="entry name" value="Tetratricopeptide repeat domain"/>
    <property type="match status" value="1"/>
</dbReference>
<dbReference type="InterPro" id="IPR011990">
    <property type="entry name" value="TPR-like_helical_dom_sf"/>
</dbReference>
<reference evidence="5 6" key="1">
    <citation type="journal article" date="2020" name="Mol. Plant">
        <title>The Chromosome-Based Rubber Tree Genome Provides New Insights into Spurge Genome Evolution and Rubber Biosynthesis.</title>
        <authorList>
            <person name="Liu J."/>
            <person name="Shi C."/>
            <person name="Shi C.C."/>
            <person name="Li W."/>
            <person name="Zhang Q.J."/>
            <person name="Zhang Y."/>
            <person name="Li K."/>
            <person name="Lu H.F."/>
            <person name="Shi C."/>
            <person name="Zhu S.T."/>
            <person name="Xiao Z.Y."/>
            <person name="Nan H."/>
            <person name="Yue Y."/>
            <person name="Zhu X.G."/>
            <person name="Wu Y."/>
            <person name="Hong X.N."/>
            <person name="Fan G.Y."/>
            <person name="Tong Y."/>
            <person name="Zhang D."/>
            <person name="Mao C.L."/>
            <person name="Liu Y.L."/>
            <person name="Hao S.J."/>
            <person name="Liu W.Q."/>
            <person name="Lv M.Q."/>
            <person name="Zhang H.B."/>
            <person name="Liu Y."/>
            <person name="Hu-Tang G.R."/>
            <person name="Wang J.P."/>
            <person name="Wang J.H."/>
            <person name="Sun Y.H."/>
            <person name="Ni S.B."/>
            <person name="Chen W.B."/>
            <person name="Zhang X.C."/>
            <person name="Jiao Y.N."/>
            <person name="Eichler E.E."/>
            <person name="Li G.H."/>
            <person name="Liu X."/>
            <person name="Gao L.Z."/>
        </authorList>
    </citation>
    <scope>NUCLEOTIDE SEQUENCE [LARGE SCALE GENOMIC DNA]</scope>
    <source>
        <strain evidence="6">cv. GT1</strain>
        <tissue evidence="5">Leaf</tissue>
    </source>
</reference>
<dbReference type="InterPro" id="IPR026961">
    <property type="entry name" value="PGG_dom"/>
</dbReference>
<feature type="transmembrane region" description="Helical" evidence="3">
    <location>
        <begin position="131"/>
        <end position="151"/>
    </location>
</feature>
<evidence type="ECO:0000259" key="4">
    <source>
        <dbReference type="Pfam" id="PF13962"/>
    </source>
</evidence>
<name>A0A6A6MQ88_HEVBR</name>
<feature type="domain" description="PGG" evidence="4">
    <location>
        <begin position="13"/>
        <end position="124"/>
    </location>
</feature>
<dbReference type="GO" id="GO:0003723">
    <property type="term" value="F:RNA binding"/>
    <property type="evidence" value="ECO:0007669"/>
    <property type="project" value="InterPro"/>
</dbReference>
<sequence>MAKKREEKIILQLEKAKDSHLVAAALVATVTFAAAFTLPGGYISDENNAEKGNPILSKNSAFKAFIISDTIAMALSISSVFIYFIMVMLGYKPKYYWLIKTAFRLIFLAMGAMVVAFVTGTYAVLAPSLGLAIAICAIGLSFFLFLFYIFIRLCCIPRYDDYADGRILTLDKVLEGMEVDFETNDIGSDDFEIAPGFTGSRFDILGDDDGVTIRENLLFDNSVAAAILPPSPFQGPDFVVWRFSSSGLFSLRTGYEWLEGLHDEHPGGVWNSVGIGKESHLHVLHDCSFTQQVWFDLRPPGAWDNFVATNPVDLWIGYNISSQQLHHSGYSWALIFGVTSISLQQTNGACLLRVERLISWQLPTPGAFKLNTNGSVRGCFASGGGLIRNDQVHGQILKFGHMSDYYITSAVVNMYSKCEAMELARQVFDESIDLNVVCWTSLASGYCSNGLMNEAGKMFDAMPERNEISFRAMVSGYVWNYHFNEAIELFQELKSCSSVKFSGSLLVSVLNACAAIGAFEDGKLIHSYVDGNGLD</sequence>
<evidence type="ECO:0000313" key="5">
    <source>
        <dbReference type="EMBL" id="KAF2314735.1"/>
    </source>
</evidence>
<keyword evidence="1" id="KW-0677">Repeat</keyword>
<organism evidence="5 6">
    <name type="scientific">Hevea brasiliensis</name>
    <name type="common">Para rubber tree</name>
    <name type="synonym">Siphonia brasiliensis</name>
    <dbReference type="NCBI Taxonomy" id="3981"/>
    <lineage>
        <taxon>Eukaryota</taxon>
        <taxon>Viridiplantae</taxon>
        <taxon>Streptophyta</taxon>
        <taxon>Embryophyta</taxon>
        <taxon>Tracheophyta</taxon>
        <taxon>Spermatophyta</taxon>
        <taxon>Magnoliopsida</taxon>
        <taxon>eudicotyledons</taxon>
        <taxon>Gunneridae</taxon>
        <taxon>Pentapetalae</taxon>
        <taxon>rosids</taxon>
        <taxon>fabids</taxon>
        <taxon>Malpighiales</taxon>
        <taxon>Euphorbiaceae</taxon>
        <taxon>Crotonoideae</taxon>
        <taxon>Micrandreae</taxon>
        <taxon>Hevea</taxon>
    </lineage>
</organism>
<keyword evidence="3" id="KW-1133">Transmembrane helix</keyword>
<feature type="transmembrane region" description="Helical" evidence="3">
    <location>
        <begin position="64"/>
        <end position="91"/>
    </location>
</feature>
<evidence type="ECO:0000256" key="1">
    <source>
        <dbReference type="ARBA" id="ARBA00022737"/>
    </source>
</evidence>
<dbReference type="GO" id="GO:0009451">
    <property type="term" value="P:RNA modification"/>
    <property type="evidence" value="ECO:0007669"/>
    <property type="project" value="InterPro"/>
</dbReference>
<evidence type="ECO:0000313" key="6">
    <source>
        <dbReference type="Proteomes" id="UP000467840"/>
    </source>
</evidence>
<feature type="repeat" description="PPR" evidence="2">
    <location>
        <begin position="435"/>
        <end position="469"/>
    </location>
</feature>
<feature type="transmembrane region" description="Helical" evidence="3">
    <location>
        <begin position="21"/>
        <end position="44"/>
    </location>
</feature>
<proteinExistence type="predicted"/>
<dbReference type="NCBIfam" id="TIGR00756">
    <property type="entry name" value="PPR"/>
    <property type="match status" value="1"/>
</dbReference>
<feature type="transmembrane region" description="Helical" evidence="3">
    <location>
        <begin position="103"/>
        <end position="125"/>
    </location>
</feature>
<evidence type="ECO:0000256" key="3">
    <source>
        <dbReference type="SAM" id="Phobius"/>
    </source>
</evidence>
<dbReference type="PROSITE" id="PS51375">
    <property type="entry name" value="PPR"/>
    <property type="match status" value="1"/>
</dbReference>
<keyword evidence="6" id="KW-1185">Reference proteome</keyword>
<dbReference type="Proteomes" id="UP000467840">
    <property type="component" value="Chromosome 15"/>
</dbReference>
<dbReference type="Pfam" id="PF13962">
    <property type="entry name" value="PGG"/>
    <property type="match status" value="1"/>
</dbReference>
<evidence type="ECO:0000256" key="2">
    <source>
        <dbReference type="PROSITE-ProRule" id="PRU00708"/>
    </source>
</evidence>
<keyword evidence="3" id="KW-0472">Membrane</keyword>
<dbReference type="AlphaFoldDB" id="A0A6A6MQ88"/>
<gene>
    <name evidence="5" type="ORF">GH714_030252</name>
</gene>
<dbReference type="InterPro" id="IPR002885">
    <property type="entry name" value="PPR_rpt"/>
</dbReference>
<comment type="caution">
    <text evidence="5">The sequence shown here is derived from an EMBL/GenBank/DDBJ whole genome shotgun (WGS) entry which is preliminary data.</text>
</comment>
<dbReference type="PANTHER" id="PTHR47926:SF350">
    <property type="entry name" value="(WILD MALAYSIAN BANANA) HYPOTHETICAL PROTEIN"/>
    <property type="match status" value="1"/>
</dbReference>
<protein>
    <recommendedName>
        <fullName evidence="4">PGG domain-containing protein</fullName>
    </recommendedName>
</protein>
<dbReference type="Pfam" id="PF01535">
    <property type="entry name" value="PPR"/>
    <property type="match status" value="2"/>
</dbReference>
<dbReference type="PANTHER" id="PTHR47926">
    <property type="entry name" value="PENTATRICOPEPTIDE REPEAT-CONTAINING PROTEIN"/>
    <property type="match status" value="1"/>
</dbReference>
<dbReference type="InterPro" id="IPR046960">
    <property type="entry name" value="PPR_At4g14850-like_plant"/>
</dbReference>